<keyword evidence="2" id="KW-1185">Reference proteome</keyword>
<comment type="caution">
    <text evidence="1">The sequence shown here is derived from an EMBL/GenBank/DDBJ whole genome shotgun (WGS) entry which is preliminary data.</text>
</comment>
<protein>
    <submittedName>
        <fullName evidence="1">Uncharacterized protein</fullName>
    </submittedName>
</protein>
<reference evidence="1" key="1">
    <citation type="submission" date="2023-03" db="EMBL/GenBank/DDBJ databases">
        <title>Massive genome expansion in bonnet fungi (Mycena s.s.) driven by repeated elements and novel gene families across ecological guilds.</title>
        <authorList>
            <consortium name="Lawrence Berkeley National Laboratory"/>
            <person name="Harder C.B."/>
            <person name="Miyauchi S."/>
            <person name="Viragh M."/>
            <person name="Kuo A."/>
            <person name="Thoen E."/>
            <person name="Andreopoulos B."/>
            <person name="Lu D."/>
            <person name="Skrede I."/>
            <person name="Drula E."/>
            <person name="Henrissat B."/>
            <person name="Morin E."/>
            <person name="Kohler A."/>
            <person name="Barry K."/>
            <person name="LaButti K."/>
            <person name="Morin E."/>
            <person name="Salamov A."/>
            <person name="Lipzen A."/>
            <person name="Mereny Z."/>
            <person name="Hegedus B."/>
            <person name="Baldrian P."/>
            <person name="Stursova M."/>
            <person name="Weitz H."/>
            <person name="Taylor A."/>
            <person name="Grigoriev I.V."/>
            <person name="Nagy L.G."/>
            <person name="Martin F."/>
            <person name="Kauserud H."/>
        </authorList>
    </citation>
    <scope>NUCLEOTIDE SEQUENCE</scope>
    <source>
        <strain evidence="1">CBHHK182m</strain>
    </source>
</reference>
<dbReference type="AlphaFoldDB" id="A0AAD7IHZ7"/>
<organism evidence="1 2">
    <name type="scientific">Mycena metata</name>
    <dbReference type="NCBI Taxonomy" id="1033252"/>
    <lineage>
        <taxon>Eukaryota</taxon>
        <taxon>Fungi</taxon>
        <taxon>Dikarya</taxon>
        <taxon>Basidiomycota</taxon>
        <taxon>Agaricomycotina</taxon>
        <taxon>Agaricomycetes</taxon>
        <taxon>Agaricomycetidae</taxon>
        <taxon>Agaricales</taxon>
        <taxon>Marasmiineae</taxon>
        <taxon>Mycenaceae</taxon>
        <taxon>Mycena</taxon>
    </lineage>
</organism>
<dbReference type="EMBL" id="JARKIB010000095">
    <property type="protein sequence ID" value="KAJ7742316.1"/>
    <property type="molecule type" value="Genomic_DNA"/>
</dbReference>
<evidence type="ECO:0000313" key="1">
    <source>
        <dbReference type="EMBL" id="KAJ7742316.1"/>
    </source>
</evidence>
<accession>A0AAD7IHZ7</accession>
<dbReference type="Proteomes" id="UP001215598">
    <property type="component" value="Unassembled WGS sequence"/>
</dbReference>
<evidence type="ECO:0000313" key="2">
    <source>
        <dbReference type="Proteomes" id="UP001215598"/>
    </source>
</evidence>
<proteinExistence type="predicted"/>
<sequence length="174" mass="19992">MEGMPLRRLYCHFRSLFATRDSLDFTYPFFMGLTHLEIFEVVSRDDQSLEPYKKLALLPNLTHLAFGDDGFSPIWFLLLQECAALRVLVVLDFIISGALLRVDSHAEDLVQDPRFLEVHSSMSCIADWIIGAHAGMDYWSRAEEFAAKRRSGEVDLRQYWVDRPVHTPPTEEGA</sequence>
<name>A0AAD7IHZ7_9AGAR</name>
<gene>
    <name evidence="1" type="ORF">B0H16DRAFT_1728254</name>
</gene>